<comment type="catalytic activity">
    <reaction evidence="1 9">
        <text>[protein]-peptidylproline (omega=180) = [protein]-peptidylproline (omega=0)</text>
        <dbReference type="Rhea" id="RHEA:16237"/>
        <dbReference type="Rhea" id="RHEA-COMP:10747"/>
        <dbReference type="Rhea" id="RHEA-COMP:10748"/>
        <dbReference type="ChEBI" id="CHEBI:83833"/>
        <dbReference type="ChEBI" id="CHEBI:83834"/>
        <dbReference type="EC" id="5.2.1.8"/>
    </reaction>
</comment>
<comment type="subcellular location">
    <subcellularLocation>
        <location evidence="9">Cytoplasm</location>
    </subcellularLocation>
    <text evidence="9">About half TF is bound to the ribosome near the polypeptide exit tunnel while the other half is free in the cytoplasm.</text>
</comment>
<comment type="domain">
    <text evidence="9">Consists of 3 domains; the N-terminus binds the ribosome, the middle domain has PPIase activity, while the C-terminus has intrinsic chaperone activity on its own.</text>
</comment>
<dbReference type="InterPro" id="IPR001179">
    <property type="entry name" value="PPIase_FKBP_dom"/>
</dbReference>
<dbReference type="GO" id="GO:0005737">
    <property type="term" value="C:cytoplasm"/>
    <property type="evidence" value="ECO:0007669"/>
    <property type="project" value="UniProtKB-SubCell"/>
</dbReference>
<evidence type="ECO:0000256" key="3">
    <source>
        <dbReference type="ARBA" id="ARBA00013194"/>
    </source>
</evidence>
<dbReference type="Pfam" id="PF05697">
    <property type="entry name" value="Trigger_N"/>
    <property type="match status" value="1"/>
</dbReference>
<dbReference type="GO" id="GO:0043335">
    <property type="term" value="P:protein unfolding"/>
    <property type="evidence" value="ECO:0007669"/>
    <property type="project" value="TreeGrafter"/>
</dbReference>
<dbReference type="PANTHER" id="PTHR30560:SF3">
    <property type="entry name" value="TRIGGER FACTOR-LIKE PROTEIN TIG, CHLOROPLASTIC"/>
    <property type="match status" value="1"/>
</dbReference>
<dbReference type="InterPro" id="IPR027304">
    <property type="entry name" value="Trigger_fact/SurA_dom_sf"/>
</dbReference>
<dbReference type="GeneID" id="78316405"/>
<feature type="domain" description="Trigger factor C-terminal" evidence="12">
    <location>
        <begin position="271"/>
        <end position="430"/>
    </location>
</feature>
<dbReference type="STRING" id="261392.SAMN02745149_01107"/>
<evidence type="ECO:0000256" key="9">
    <source>
        <dbReference type="HAMAP-Rule" id="MF_00303"/>
    </source>
</evidence>
<dbReference type="SUPFAM" id="SSF102735">
    <property type="entry name" value="Trigger factor ribosome-binding domain"/>
    <property type="match status" value="1"/>
</dbReference>
<dbReference type="EMBL" id="FUWG01000007">
    <property type="protein sequence ID" value="SJZ39787.1"/>
    <property type="molecule type" value="Genomic_DNA"/>
</dbReference>
<dbReference type="GO" id="GO:0051301">
    <property type="term" value="P:cell division"/>
    <property type="evidence" value="ECO:0007669"/>
    <property type="project" value="UniProtKB-KW"/>
</dbReference>
<dbReference type="Pfam" id="PF00254">
    <property type="entry name" value="FKBP_C"/>
    <property type="match status" value="1"/>
</dbReference>
<dbReference type="GO" id="GO:0003755">
    <property type="term" value="F:peptidyl-prolyl cis-trans isomerase activity"/>
    <property type="evidence" value="ECO:0007669"/>
    <property type="project" value="UniProtKB-UniRule"/>
</dbReference>
<accession>A0A1T4KBN7</accession>
<keyword evidence="9" id="KW-0131">Cell cycle</keyword>
<dbReference type="HAMAP" id="MF_00303">
    <property type="entry name" value="Trigger_factor_Tig"/>
    <property type="match status" value="1"/>
</dbReference>
<dbReference type="InterPro" id="IPR008880">
    <property type="entry name" value="Trigger_fac_C"/>
</dbReference>
<dbReference type="InterPro" id="IPR037041">
    <property type="entry name" value="Trigger_fac_C_sf"/>
</dbReference>
<dbReference type="GO" id="GO:0043022">
    <property type="term" value="F:ribosome binding"/>
    <property type="evidence" value="ECO:0007669"/>
    <property type="project" value="TreeGrafter"/>
</dbReference>
<sequence length="451" mass="51384">MKLTKEFTSLEKSAVKLTVTVAKKDVQETYSATLSKYVKNAQIPGFRKGHVPANILERKFGDSLKADAMSELIDKSLNEVFEKETENRPLPYQQPSMDEMPVFDTAKDFVYTVTYDVFPKVDVKDFSGITIKEPQVTIGDKELEEELKAVQERNAVVMDKKDGESVEKDNIVTINYSELDDAEKEIDGSKREGFVFTVGTGENIYKIDDEIIGMKKNDTKVITKKYDKKDPNEELAGKTKKISVTVTAIKTRQLPEIDDELAQDVSEKYKTLDDMKKDIMHNMEVAKKRKIAEIKSQSLLEQLVEKNPFEIPASMLAAELDGRWRMMAQQFQTTPEQLEQMILASGQTKENMLTQWTGDSEKMLKSRIIVDSLIKARNVSITPEEIEAKYAEIAEEGGITVEEVKKHYADPRTKEYLIDDAKEQKLYEELYKEVKITKGDKTSFAELFAAK</sequence>
<evidence type="ECO:0000256" key="1">
    <source>
        <dbReference type="ARBA" id="ARBA00000971"/>
    </source>
</evidence>
<evidence type="ECO:0000313" key="13">
    <source>
        <dbReference type="EMBL" id="SJZ39787.1"/>
    </source>
</evidence>
<dbReference type="InterPro" id="IPR046357">
    <property type="entry name" value="PPIase_dom_sf"/>
</dbReference>
<dbReference type="GO" id="GO:0015031">
    <property type="term" value="P:protein transport"/>
    <property type="evidence" value="ECO:0007669"/>
    <property type="project" value="UniProtKB-UniRule"/>
</dbReference>
<dbReference type="Pfam" id="PF05698">
    <property type="entry name" value="Trigger_C"/>
    <property type="match status" value="1"/>
</dbReference>
<keyword evidence="5 9" id="KW-0697">Rotamase</keyword>
<keyword evidence="7 9" id="KW-0413">Isomerase</keyword>
<dbReference type="Gene3D" id="3.10.50.40">
    <property type="match status" value="1"/>
</dbReference>
<name>A0A1T4KBN7_TREPO</name>
<feature type="domain" description="PPIase FKBP-type" evidence="10">
    <location>
        <begin position="165"/>
        <end position="228"/>
    </location>
</feature>
<keyword evidence="14" id="KW-1185">Reference proteome</keyword>
<evidence type="ECO:0000256" key="7">
    <source>
        <dbReference type="ARBA" id="ARBA00023235"/>
    </source>
</evidence>
<protein>
    <recommendedName>
        <fullName evidence="4 9">Trigger factor</fullName>
        <shortName evidence="9">TF</shortName>
        <ecNumber evidence="3 9">5.2.1.8</ecNumber>
    </recommendedName>
    <alternativeName>
        <fullName evidence="8 9">PPIase</fullName>
    </alternativeName>
</protein>
<keyword evidence="9" id="KW-0132">Cell division</keyword>
<dbReference type="RefSeq" id="WP_078933019.1">
    <property type="nucleotide sequence ID" value="NZ_FUWG01000007.1"/>
</dbReference>
<dbReference type="Gene3D" id="3.30.70.1050">
    <property type="entry name" value="Trigger factor ribosome-binding domain"/>
    <property type="match status" value="1"/>
</dbReference>
<dbReference type="EC" id="5.2.1.8" evidence="3 9"/>
<dbReference type="PANTHER" id="PTHR30560">
    <property type="entry name" value="TRIGGER FACTOR CHAPERONE AND PEPTIDYL-PROLYL CIS/TRANS ISOMERASE"/>
    <property type="match status" value="1"/>
</dbReference>
<evidence type="ECO:0000259" key="10">
    <source>
        <dbReference type="Pfam" id="PF00254"/>
    </source>
</evidence>
<dbReference type="AlphaFoldDB" id="A0A1T4KBN7"/>
<evidence type="ECO:0000256" key="8">
    <source>
        <dbReference type="ARBA" id="ARBA00029986"/>
    </source>
</evidence>
<comment type="function">
    <text evidence="9">Involved in protein export. Acts as a chaperone by maintaining the newly synthesized protein in an open conformation. Functions as a peptidyl-prolyl cis-trans isomerase.</text>
</comment>
<dbReference type="SUPFAM" id="SSF54534">
    <property type="entry name" value="FKBP-like"/>
    <property type="match status" value="1"/>
</dbReference>
<dbReference type="NCBIfam" id="TIGR00115">
    <property type="entry name" value="tig"/>
    <property type="match status" value="1"/>
</dbReference>
<evidence type="ECO:0000256" key="5">
    <source>
        <dbReference type="ARBA" id="ARBA00023110"/>
    </source>
</evidence>
<evidence type="ECO:0000313" key="14">
    <source>
        <dbReference type="Proteomes" id="UP000190423"/>
    </source>
</evidence>
<dbReference type="InterPro" id="IPR036611">
    <property type="entry name" value="Trigger_fac_ribosome-bd_sf"/>
</dbReference>
<proteinExistence type="inferred from homology"/>
<dbReference type="InterPro" id="IPR008881">
    <property type="entry name" value="Trigger_fac_ribosome-bd_bac"/>
</dbReference>
<keyword evidence="9" id="KW-0963">Cytoplasm</keyword>
<dbReference type="InterPro" id="IPR005215">
    <property type="entry name" value="Trig_fac"/>
</dbReference>
<dbReference type="PIRSF" id="PIRSF003095">
    <property type="entry name" value="Trigger_factor"/>
    <property type="match status" value="1"/>
</dbReference>
<evidence type="ECO:0000259" key="11">
    <source>
        <dbReference type="Pfam" id="PF05697"/>
    </source>
</evidence>
<gene>
    <name evidence="9" type="primary">tig</name>
    <name evidence="13" type="ORF">SAMN02745149_01107</name>
</gene>
<evidence type="ECO:0000256" key="6">
    <source>
        <dbReference type="ARBA" id="ARBA00023186"/>
    </source>
</evidence>
<dbReference type="GO" id="GO:0051083">
    <property type="term" value="P:'de novo' cotranslational protein folding"/>
    <property type="evidence" value="ECO:0007669"/>
    <property type="project" value="TreeGrafter"/>
</dbReference>
<comment type="similarity">
    <text evidence="2 9">Belongs to the FKBP-type PPIase family. Tig subfamily.</text>
</comment>
<dbReference type="OrthoDB" id="9767721at2"/>
<dbReference type="SUPFAM" id="SSF109998">
    <property type="entry name" value="Triger factor/SurA peptide-binding domain-like"/>
    <property type="match status" value="1"/>
</dbReference>
<dbReference type="GO" id="GO:0044183">
    <property type="term" value="F:protein folding chaperone"/>
    <property type="evidence" value="ECO:0007669"/>
    <property type="project" value="TreeGrafter"/>
</dbReference>
<keyword evidence="6 9" id="KW-0143">Chaperone</keyword>
<reference evidence="13 14" key="1">
    <citation type="submission" date="2017-02" db="EMBL/GenBank/DDBJ databases">
        <authorList>
            <person name="Peterson S.W."/>
        </authorList>
    </citation>
    <scope>NUCLEOTIDE SEQUENCE [LARGE SCALE GENOMIC DNA]</scope>
    <source>
        <strain evidence="13 14">ATCC BAA-908</strain>
    </source>
</reference>
<evidence type="ECO:0000256" key="4">
    <source>
        <dbReference type="ARBA" id="ARBA00016902"/>
    </source>
</evidence>
<dbReference type="Proteomes" id="UP000190423">
    <property type="component" value="Unassembled WGS sequence"/>
</dbReference>
<evidence type="ECO:0000256" key="2">
    <source>
        <dbReference type="ARBA" id="ARBA00005464"/>
    </source>
</evidence>
<evidence type="ECO:0000259" key="12">
    <source>
        <dbReference type="Pfam" id="PF05698"/>
    </source>
</evidence>
<dbReference type="Gene3D" id="1.10.3120.10">
    <property type="entry name" value="Trigger factor, C-terminal domain"/>
    <property type="match status" value="1"/>
</dbReference>
<feature type="domain" description="Trigger factor ribosome-binding bacterial" evidence="11">
    <location>
        <begin position="6"/>
        <end position="149"/>
    </location>
</feature>
<organism evidence="13 14">
    <name type="scientific">Treponema porcinum</name>
    <dbReference type="NCBI Taxonomy" id="261392"/>
    <lineage>
        <taxon>Bacteria</taxon>
        <taxon>Pseudomonadati</taxon>
        <taxon>Spirochaetota</taxon>
        <taxon>Spirochaetia</taxon>
        <taxon>Spirochaetales</taxon>
        <taxon>Treponemataceae</taxon>
        <taxon>Treponema</taxon>
    </lineage>
</organism>